<accession>A0A4R5KC26</accession>
<dbReference type="Proteomes" id="UP000295511">
    <property type="component" value="Unassembled WGS sequence"/>
</dbReference>
<organism evidence="1 2">
    <name type="scientific">Arthrobacter terricola</name>
    <dbReference type="NCBI Taxonomy" id="2547396"/>
    <lineage>
        <taxon>Bacteria</taxon>
        <taxon>Bacillati</taxon>
        <taxon>Actinomycetota</taxon>
        <taxon>Actinomycetes</taxon>
        <taxon>Micrococcales</taxon>
        <taxon>Micrococcaceae</taxon>
        <taxon>Arthrobacter</taxon>
    </lineage>
</organism>
<dbReference type="OrthoDB" id="4951458at2"/>
<reference evidence="1 2" key="1">
    <citation type="submission" date="2019-03" db="EMBL/GenBank/DDBJ databases">
        <title>Whole genome sequence of Arthrobacter sp JH1-1.</title>
        <authorList>
            <person name="Trinh H.N."/>
        </authorList>
    </citation>
    <scope>NUCLEOTIDE SEQUENCE [LARGE SCALE GENOMIC DNA]</scope>
    <source>
        <strain evidence="1 2">JH1-1</strain>
    </source>
</reference>
<protein>
    <submittedName>
        <fullName evidence="1">Uncharacterized protein</fullName>
    </submittedName>
</protein>
<keyword evidence="2" id="KW-1185">Reference proteome</keyword>
<evidence type="ECO:0000313" key="2">
    <source>
        <dbReference type="Proteomes" id="UP000295511"/>
    </source>
</evidence>
<dbReference type="EMBL" id="SMRU01000028">
    <property type="protein sequence ID" value="TDF91687.1"/>
    <property type="molecule type" value="Genomic_DNA"/>
</dbReference>
<gene>
    <name evidence="1" type="ORF">E1809_20180</name>
</gene>
<evidence type="ECO:0000313" key="1">
    <source>
        <dbReference type="EMBL" id="TDF91687.1"/>
    </source>
</evidence>
<dbReference type="AlphaFoldDB" id="A0A4R5KC26"/>
<proteinExistence type="predicted"/>
<name>A0A4R5KC26_9MICC</name>
<comment type="caution">
    <text evidence="1">The sequence shown here is derived from an EMBL/GenBank/DDBJ whole genome shotgun (WGS) entry which is preliminary data.</text>
</comment>
<sequence length="104" mass="11499">MADVSYTCTECDGFYAHPVRQDSLDPETLTKMLPGPGDEQIGCYTHCGEPMTLGTTGTHHLASERTNDTEHRLLEVYLQTQVLHCRCGFQMELPGIGNRRTAAA</sequence>